<comment type="caution">
    <text evidence="11">The sequence shown here is derived from an EMBL/GenBank/DDBJ whole genome shotgun (WGS) entry which is preliminary data.</text>
</comment>
<feature type="transmembrane region" description="Helical" evidence="10">
    <location>
        <begin position="25"/>
        <end position="45"/>
    </location>
</feature>
<dbReference type="GO" id="GO:0004984">
    <property type="term" value="F:olfactory receptor activity"/>
    <property type="evidence" value="ECO:0007669"/>
    <property type="project" value="InterPro"/>
</dbReference>
<name>A0AA38IRL8_9CUCU</name>
<evidence type="ECO:0000256" key="6">
    <source>
        <dbReference type="ARBA" id="ARBA00022989"/>
    </source>
</evidence>
<feature type="transmembrane region" description="Helical" evidence="10">
    <location>
        <begin position="65"/>
        <end position="86"/>
    </location>
</feature>
<keyword evidence="5 10" id="KW-0552">Olfaction</keyword>
<evidence type="ECO:0000256" key="2">
    <source>
        <dbReference type="ARBA" id="ARBA00022475"/>
    </source>
</evidence>
<keyword evidence="9 10" id="KW-0807">Transducer</keyword>
<evidence type="ECO:0000256" key="8">
    <source>
        <dbReference type="ARBA" id="ARBA00023170"/>
    </source>
</evidence>
<evidence type="ECO:0000256" key="3">
    <source>
        <dbReference type="ARBA" id="ARBA00022606"/>
    </source>
</evidence>
<keyword evidence="4 10" id="KW-0812">Transmembrane</keyword>
<proteinExistence type="inferred from homology"/>
<evidence type="ECO:0000256" key="5">
    <source>
        <dbReference type="ARBA" id="ARBA00022725"/>
    </source>
</evidence>
<keyword evidence="2" id="KW-1003">Cell membrane</keyword>
<protein>
    <recommendedName>
        <fullName evidence="10">Odorant receptor</fullName>
    </recommendedName>
</protein>
<keyword evidence="3 10" id="KW-0716">Sensory transduction</keyword>
<sequence length="381" mass="44697">MEVQLCVNLCHFFTIDIFRIKIFKFFLFCIKIVLPPLVLLQLYLFLKKFQLNNFVQYGPLYFLTLYELVCVFCQKYTISIVTTYLKGIRIWKLDEAPEEIQEKVKRIWFFITLYMLLIVVFSLVVSVSYVLPTPKDKEFIFIFQIVNSYFPQWETLFVLVMKPTIFVLTYTGASIPGFTILYYYGHANLQKLMIIHYVLNINANYTKLEYVSSACIEYHQIVKQRLVFCVKHHIRLVTYGRRALELAEAYVFPYQVIGTTVMASIVVFCFAFEGSLAGQYFRIAALAVLVSTILVGFVLSGQGIEDMWQDLFNALREVSWYHWNPTNKKIYLIFLTNSSRVYKIKYTENISLNHKLGLQVIRAVFSAISLTYNLQNKMLLH</sequence>
<comment type="caution">
    <text evidence="10">Lacks conserved residue(s) required for the propagation of feature annotation.</text>
</comment>
<dbReference type="InterPro" id="IPR004117">
    <property type="entry name" value="7tm6_olfct_rcpt"/>
</dbReference>
<comment type="subcellular location">
    <subcellularLocation>
        <location evidence="1 10">Cell membrane</location>
        <topology evidence="1 10">Multi-pass membrane protein</topology>
    </subcellularLocation>
</comment>
<comment type="similarity">
    <text evidence="10">Belongs to the insect chemoreceptor superfamily. Heteromeric odorant receptor channel (TC 1.A.69) family.</text>
</comment>
<evidence type="ECO:0000313" key="12">
    <source>
        <dbReference type="Proteomes" id="UP001168821"/>
    </source>
</evidence>
<evidence type="ECO:0000256" key="4">
    <source>
        <dbReference type="ARBA" id="ARBA00022692"/>
    </source>
</evidence>
<accession>A0AA38IRL8</accession>
<evidence type="ECO:0000313" key="11">
    <source>
        <dbReference type="EMBL" id="KAJ3662040.1"/>
    </source>
</evidence>
<dbReference type="GO" id="GO:0005886">
    <property type="term" value="C:plasma membrane"/>
    <property type="evidence" value="ECO:0007669"/>
    <property type="project" value="UniProtKB-SubCell"/>
</dbReference>
<keyword evidence="8 10" id="KW-0675">Receptor</keyword>
<feature type="transmembrane region" description="Helical" evidence="10">
    <location>
        <begin position="165"/>
        <end position="184"/>
    </location>
</feature>
<dbReference type="AlphaFoldDB" id="A0AA38IRL8"/>
<feature type="transmembrane region" description="Helical" evidence="10">
    <location>
        <begin position="107"/>
        <end position="131"/>
    </location>
</feature>
<dbReference type="Pfam" id="PF02949">
    <property type="entry name" value="7tm_6"/>
    <property type="match status" value="1"/>
</dbReference>
<feature type="transmembrane region" description="Helical" evidence="10">
    <location>
        <begin position="279"/>
        <end position="299"/>
    </location>
</feature>
<evidence type="ECO:0000256" key="10">
    <source>
        <dbReference type="RuleBase" id="RU351113"/>
    </source>
</evidence>
<reference evidence="11" key="1">
    <citation type="journal article" date="2023" name="G3 (Bethesda)">
        <title>Whole genome assemblies of Zophobas morio and Tenebrio molitor.</title>
        <authorList>
            <person name="Kaur S."/>
            <person name="Stinson S.A."/>
            <person name="diCenzo G.C."/>
        </authorList>
    </citation>
    <scope>NUCLEOTIDE SEQUENCE</scope>
    <source>
        <strain evidence="11">QUZm001</strain>
    </source>
</reference>
<feature type="transmembrane region" description="Helical" evidence="10">
    <location>
        <begin position="251"/>
        <end position="273"/>
    </location>
</feature>
<gene>
    <name evidence="11" type="ORF">Zmor_006407</name>
</gene>
<dbReference type="PANTHER" id="PTHR21137">
    <property type="entry name" value="ODORANT RECEPTOR"/>
    <property type="match status" value="1"/>
</dbReference>
<evidence type="ECO:0000256" key="9">
    <source>
        <dbReference type="ARBA" id="ARBA00023224"/>
    </source>
</evidence>
<dbReference type="PANTHER" id="PTHR21137:SF35">
    <property type="entry name" value="ODORANT RECEPTOR 19A-RELATED"/>
    <property type="match status" value="1"/>
</dbReference>
<dbReference type="Proteomes" id="UP001168821">
    <property type="component" value="Unassembled WGS sequence"/>
</dbReference>
<keyword evidence="7 10" id="KW-0472">Membrane</keyword>
<evidence type="ECO:0000256" key="7">
    <source>
        <dbReference type="ARBA" id="ARBA00023136"/>
    </source>
</evidence>
<evidence type="ECO:0000256" key="1">
    <source>
        <dbReference type="ARBA" id="ARBA00004651"/>
    </source>
</evidence>
<keyword evidence="6 10" id="KW-1133">Transmembrane helix</keyword>
<keyword evidence="12" id="KW-1185">Reference proteome</keyword>
<dbReference type="GO" id="GO:0007165">
    <property type="term" value="P:signal transduction"/>
    <property type="evidence" value="ECO:0007669"/>
    <property type="project" value="UniProtKB-KW"/>
</dbReference>
<dbReference type="EMBL" id="JALNTZ010000002">
    <property type="protein sequence ID" value="KAJ3662040.1"/>
    <property type="molecule type" value="Genomic_DNA"/>
</dbReference>
<dbReference type="GO" id="GO:0005549">
    <property type="term" value="F:odorant binding"/>
    <property type="evidence" value="ECO:0007669"/>
    <property type="project" value="InterPro"/>
</dbReference>
<organism evidence="11 12">
    <name type="scientific">Zophobas morio</name>
    <dbReference type="NCBI Taxonomy" id="2755281"/>
    <lineage>
        <taxon>Eukaryota</taxon>
        <taxon>Metazoa</taxon>
        <taxon>Ecdysozoa</taxon>
        <taxon>Arthropoda</taxon>
        <taxon>Hexapoda</taxon>
        <taxon>Insecta</taxon>
        <taxon>Pterygota</taxon>
        <taxon>Neoptera</taxon>
        <taxon>Endopterygota</taxon>
        <taxon>Coleoptera</taxon>
        <taxon>Polyphaga</taxon>
        <taxon>Cucujiformia</taxon>
        <taxon>Tenebrionidae</taxon>
        <taxon>Zophobas</taxon>
    </lineage>
</organism>